<comment type="caution">
    <text evidence="15">The sequence shown here is derived from an EMBL/GenBank/DDBJ whole genome shotgun (WGS) entry which is preliminary data.</text>
</comment>
<evidence type="ECO:0000256" key="1">
    <source>
        <dbReference type="ARBA" id="ARBA00000085"/>
    </source>
</evidence>
<dbReference type="InterPro" id="IPR010910">
    <property type="entry name" value="Nitrate/nitrite_sensing_bac"/>
</dbReference>
<dbReference type="CDD" id="cd16936">
    <property type="entry name" value="HATPase_RsbW-like"/>
    <property type="match status" value="1"/>
</dbReference>
<feature type="compositionally biased region" description="Low complexity" evidence="12">
    <location>
        <begin position="807"/>
        <end position="821"/>
    </location>
</feature>
<evidence type="ECO:0000256" key="7">
    <source>
        <dbReference type="ARBA" id="ARBA00022741"/>
    </source>
</evidence>
<proteinExistence type="predicted"/>
<dbReference type="PANTHER" id="PTHR44936:SF9">
    <property type="entry name" value="SENSOR PROTEIN CREC"/>
    <property type="match status" value="1"/>
</dbReference>
<evidence type="ECO:0000256" key="6">
    <source>
        <dbReference type="ARBA" id="ARBA00022692"/>
    </source>
</evidence>
<dbReference type="GO" id="GO:0005524">
    <property type="term" value="F:ATP binding"/>
    <property type="evidence" value="ECO:0007669"/>
    <property type="project" value="UniProtKB-KW"/>
</dbReference>
<dbReference type="Gene3D" id="3.30.565.10">
    <property type="entry name" value="Histidine kinase-like ATPase, C-terminal domain"/>
    <property type="match status" value="1"/>
</dbReference>
<gene>
    <name evidence="15" type="ORF">G3M58_15915</name>
</gene>
<evidence type="ECO:0000256" key="9">
    <source>
        <dbReference type="ARBA" id="ARBA00022840"/>
    </source>
</evidence>
<evidence type="ECO:0000256" key="8">
    <source>
        <dbReference type="ARBA" id="ARBA00022777"/>
    </source>
</evidence>
<feature type="region of interest" description="Disordered" evidence="12">
    <location>
        <begin position="773"/>
        <end position="1105"/>
    </location>
</feature>
<dbReference type="PROSITE" id="PS50906">
    <property type="entry name" value="NIT"/>
    <property type="match status" value="1"/>
</dbReference>
<keyword evidence="10 13" id="KW-1133">Transmembrane helix</keyword>
<dbReference type="InterPro" id="IPR050980">
    <property type="entry name" value="2C_sensor_his_kinase"/>
</dbReference>
<dbReference type="InterPro" id="IPR003594">
    <property type="entry name" value="HATPase_dom"/>
</dbReference>
<comment type="subcellular location">
    <subcellularLocation>
        <location evidence="2">Membrane</location>
    </subcellularLocation>
</comment>
<keyword evidence="11" id="KW-0902">Two-component regulatory system</keyword>
<feature type="compositionally biased region" description="Polar residues" evidence="12">
    <location>
        <begin position="924"/>
        <end position="944"/>
    </location>
</feature>
<dbReference type="SMART" id="SM00387">
    <property type="entry name" value="HATPase_c"/>
    <property type="match status" value="1"/>
</dbReference>
<feature type="compositionally biased region" description="Low complexity" evidence="12">
    <location>
        <begin position="31"/>
        <end position="42"/>
    </location>
</feature>
<keyword evidence="7" id="KW-0547">Nucleotide-binding</keyword>
<keyword evidence="5" id="KW-0808">Transferase</keyword>
<keyword evidence="6 13" id="KW-0812">Transmembrane</keyword>
<keyword evidence="13" id="KW-0472">Membrane</keyword>
<dbReference type="InterPro" id="IPR003660">
    <property type="entry name" value="HAMP_dom"/>
</dbReference>
<dbReference type="Pfam" id="PF08376">
    <property type="entry name" value="NIT"/>
    <property type="match status" value="1"/>
</dbReference>
<dbReference type="GO" id="GO:0000160">
    <property type="term" value="P:phosphorelay signal transduction system"/>
    <property type="evidence" value="ECO:0007669"/>
    <property type="project" value="UniProtKB-KW"/>
</dbReference>
<evidence type="ECO:0000259" key="14">
    <source>
        <dbReference type="PROSITE" id="PS50906"/>
    </source>
</evidence>
<accession>A0A6G3WR00</accession>
<sequence>MRRSKNSPEPSARGNFTPPPRTAAPAPVPGSEPAAAPAESGGRLSPRNWRVATRLNAILLIPVVVGLVMGGFQVKSSIDTWQEAEDAENTARLVRASLLYANALYNERDASAAPLLKGSAQNAQDKATVTQVRKTTDEAADAFDAAAQNMPAKPGLERRLKLFREAEPKLATLRQVAYTSKLKGVQTEEGYVEVAHPLTEFANELGLGTGNITSYGRTVYAIELTKAALSLQRSIGMHILVKPGPDAGNLASQRIALSSYAYLERIAVQEYIGGGTQQDADKLKAAEAKIKADGAAMAREAKGKNPDYVPPPANPTTMISAVATLPSTDPSARAALAEKGVTAENWWAVNTLKFNAYEKIETDMADKAVSEASDIADDAQRDAYITGAAVVVALLLAFILAGAVARQMSRSMRQLRNAAFGIAEQRLPMLVDQLSRTDPGRVDTRVQAIPISTTDEIGEVARAFDQVHREAVRLAAEQALLRGNINAIFTNLSRRNQSLIEGQLTLITDLENNEADPDQLENLFKLDHLATRMRRNGENLLVLAGEEPGRRWDQPVPLVDVLRAASSEVEQYERIELSGVPEAEIHGRAVTDLVHLLAELLENATTFSSPQTKVRVTATRLPDGRVMIEIHDKGIGLTAEDFADINHKLANPPTVDAAISQRMGLFVVGRLSDRHGIRVQLRPSGEQAGTTSLVMLPDAITHGGGGEQHVDRDEFTVSQIIPEQNFGGGGENFNQPPMRTAAELGFDDSRYSDVPDDIRELDPVGRSLMREERRAALESQSHEQPALPGQGNQQPDQATGYRDEYNGQQGYDTGQGYDSGQNGYPEQQQSAYDRQAPYEQQQPSYDEQRHTAYEEPQRPAYDEQYYAPGGGLPQNDTFSPNGGYPEPSYAEPAQEEPTAPNSGGQGGFAAFEQRRHQDDWPQQDGYQNGYPSQYPSQAPETESAQAADAGEQDRVGFDRPGPTQSAAPSLTDAGLPRRGATASGANGTGGARHVSQEPPASTPESNGDSDWRSANDERWQQASQLRKPKAGGVTSSGLPRRVPKANLIEGAAESTPQGGPQVSRAPEDVRGRLSNLRRGVQRGRSAGSETNGQGFGPDSTYNQER</sequence>
<evidence type="ECO:0000256" key="13">
    <source>
        <dbReference type="SAM" id="Phobius"/>
    </source>
</evidence>
<evidence type="ECO:0000313" key="15">
    <source>
        <dbReference type="EMBL" id="NEE07935.1"/>
    </source>
</evidence>
<evidence type="ECO:0000256" key="11">
    <source>
        <dbReference type="ARBA" id="ARBA00023012"/>
    </source>
</evidence>
<dbReference type="SUPFAM" id="SSF55874">
    <property type="entry name" value="ATPase domain of HSP90 chaperone/DNA topoisomerase II/histidine kinase"/>
    <property type="match status" value="1"/>
</dbReference>
<organism evidence="15">
    <name type="scientific">Streptomyces sp. SID7499</name>
    <dbReference type="NCBI Taxonomy" id="2706086"/>
    <lineage>
        <taxon>Bacteria</taxon>
        <taxon>Bacillati</taxon>
        <taxon>Actinomycetota</taxon>
        <taxon>Actinomycetes</taxon>
        <taxon>Kitasatosporales</taxon>
        <taxon>Streptomycetaceae</taxon>
        <taxon>Streptomyces</taxon>
    </lineage>
</organism>
<name>A0A6G3WR00_9ACTN</name>
<dbReference type="Pfam" id="PF02518">
    <property type="entry name" value="HATPase_c"/>
    <property type="match status" value="1"/>
</dbReference>
<evidence type="ECO:0000256" key="3">
    <source>
        <dbReference type="ARBA" id="ARBA00012438"/>
    </source>
</evidence>
<dbReference type="EMBL" id="JAAGMN010001667">
    <property type="protein sequence ID" value="NEE07935.1"/>
    <property type="molecule type" value="Genomic_DNA"/>
</dbReference>
<feature type="compositionally biased region" description="Basic and acidic residues" evidence="12">
    <location>
        <begin position="1009"/>
        <end position="1019"/>
    </location>
</feature>
<protein>
    <recommendedName>
        <fullName evidence="3">histidine kinase</fullName>
        <ecNumber evidence="3">2.7.13.3</ecNumber>
    </recommendedName>
</protein>
<feature type="region of interest" description="Disordered" evidence="12">
    <location>
        <begin position="1"/>
        <end position="45"/>
    </location>
</feature>
<reference evidence="15" key="1">
    <citation type="submission" date="2020-01" db="EMBL/GenBank/DDBJ databases">
        <title>Insect and environment-associated Actinomycetes.</title>
        <authorList>
            <person name="Currrie C."/>
            <person name="Chevrette M."/>
            <person name="Carlson C."/>
            <person name="Stubbendieck R."/>
            <person name="Wendt-Pienkowski E."/>
        </authorList>
    </citation>
    <scope>NUCLEOTIDE SEQUENCE</scope>
    <source>
        <strain evidence="15">SID7499</strain>
    </source>
</reference>
<evidence type="ECO:0000256" key="4">
    <source>
        <dbReference type="ARBA" id="ARBA00022553"/>
    </source>
</evidence>
<evidence type="ECO:0000256" key="2">
    <source>
        <dbReference type="ARBA" id="ARBA00004370"/>
    </source>
</evidence>
<dbReference type="AlphaFoldDB" id="A0A6G3WR00"/>
<keyword evidence="8" id="KW-0418">Kinase</keyword>
<dbReference type="SMART" id="SM00304">
    <property type="entry name" value="HAMP"/>
    <property type="match status" value="1"/>
</dbReference>
<dbReference type="GO" id="GO:0004673">
    <property type="term" value="F:protein histidine kinase activity"/>
    <property type="evidence" value="ECO:0007669"/>
    <property type="project" value="UniProtKB-EC"/>
</dbReference>
<dbReference type="GO" id="GO:0016020">
    <property type="term" value="C:membrane"/>
    <property type="evidence" value="ECO:0007669"/>
    <property type="project" value="UniProtKB-SubCell"/>
</dbReference>
<feature type="compositionally biased region" description="Polar residues" evidence="12">
    <location>
        <begin position="822"/>
        <end position="845"/>
    </location>
</feature>
<dbReference type="PANTHER" id="PTHR44936">
    <property type="entry name" value="SENSOR PROTEIN CREC"/>
    <property type="match status" value="1"/>
</dbReference>
<evidence type="ECO:0000256" key="10">
    <source>
        <dbReference type="ARBA" id="ARBA00022989"/>
    </source>
</evidence>
<keyword evidence="9" id="KW-0067">ATP-binding</keyword>
<comment type="catalytic activity">
    <reaction evidence="1">
        <text>ATP + protein L-histidine = ADP + protein N-phospho-L-histidine.</text>
        <dbReference type="EC" id="2.7.13.3"/>
    </reaction>
</comment>
<dbReference type="Gene3D" id="6.10.340.10">
    <property type="match status" value="1"/>
</dbReference>
<feature type="transmembrane region" description="Helical" evidence="13">
    <location>
        <begin position="383"/>
        <end position="405"/>
    </location>
</feature>
<feature type="compositionally biased region" description="Pro residues" evidence="12">
    <location>
        <begin position="17"/>
        <end position="30"/>
    </location>
</feature>
<evidence type="ECO:0000256" key="12">
    <source>
        <dbReference type="SAM" id="MobiDB-lite"/>
    </source>
</evidence>
<feature type="compositionally biased region" description="Basic and acidic residues" evidence="12">
    <location>
        <begin position="846"/>
        <end position="861"/>
    </location>
</feature>
<evidence type="ECO:0000256" key="5">
    <source>
        <dbReference type="ARBA" id="ARBA00022679"/>
    </source>
</evidence>
<dbReference type="InterPro" id="IPR036890">
    <property type="entry name" value="HATPase_C_sf"/>
</dbReference>
<feature type="domain" description="NIT" evidence="14">
    <location>
        <begin position="95"/>
        <end position="375"/>
    </location>
</feature>
<feature type="compositionally biased region" description="Polar residues" evidence="12">
    <location>
        <begin position="998"/>
        <end position="1008"/>
    </location>
</feature>
<dbReference type="InterPro" id="IPR013587">
    <property type="entry name" value="Nitrate/nitrite_sensing"/>
</dbReference>
<dbReference type="EC" id="2.7.13.3" evidence="3"/>
<keyword evidence="4" id="KW-0597">Phosphoprotein</keyword>